<proteinExistence type="predicted"/>
<gene>
    <name evidence="2" type="ORF">V1478_002413</name>
</gene>
<reference evidence="2 3" key="1">
    <citation type="journal article" date="2024" name="Ann. Entomol. Soc. Am.">
        <title>Genomic analyses of the southern and eastern yellowjacket wasps (Hymenoptera: Vespidae) reveal evolutionary signatures of social life.</title>
        <authorList>
            <person name="Catto M.A."/>
            <person name="Caine P.B."/>
            <person name="Orr S.E."/>
            <person name="Hunt B.G."/>
            <person name="Goodisman M.A.D."/>
        </authorList>
    </citation>
    <scope>NUCLEOTIDE SEQUENCE [LARGE SCALE GENOMIC DNA]</scope>
    <source>
        <strain evidence="2">233</strain>
        <tissue evidence="2">Head and thorax</tissue>
    </source>
</reference>
<protein>
    <submittedName>
        <fullName evidence="2">Odorant receptor 13a-like</fullName>
    </submittedName>
</protein>
<dbReference type="EMBL" id="JAUDFV010000052">
    <property type="protein sequence ID" value="KAL2736880.1"/>
    <property type="molecule type" value="Genomic_DNA"/>
</dbReference>
<feature type="transmembrane region" description="Helical" evidence="1">
    <location>
        <begin position="47"/>
        <end position="71"/>
    </location>
</feature>
<organism evidence="2 3">
    <name type="scientific">Vespula squamosa</name>
    <name type="common">Southern yellow jacket</name>
    <name type="synonym">Wasp</name>
    <dbReference type="NCBI Taxonomy" id="30214"/>
    <lineage>
        <taxon>Eukaryota</taxon>
        <taxon>Metazoa</taxon>
        <taxon>Ecdysozoa</taxon>
        <taxon>Arthropoda</taxon>
        <taxon>Hexapoda</taxon>
        <taxon>Insecta</taxon>
        <taxon>Pterygota</taxon>
        <taxon>Neoptera</taxon>
        <taxon>Endopterygota</taxon>
        <taxon>Hymenoptera</taxon>
        <taxon>Apocrita</taxon>
        <taxon>Aculeata</taxon>
        <taxon>Vespoidea</taxon>
        <taxon>Vespidae</taxon>
        <taxon>Vespinae</taxon>
        <taxon>Vespula</taxon>
    </lineage>
</organism>
<keyword evidence="3" id="KW-1185">Reference proteome</keyword>
<keyword evidence="1" id="KW-0812">Transmembrane</keyword>
<evidence type="ECO:0000256" key="1">
    <source>
        <dbReference type="SAM" id="Phobius"/>
    </source>
</evidence>
<comment type="caution">
    <text evidence="2">The sequence shown here is derived from an EMBL/GenBank/DDBJ whole genome shotgun (WGS) entry which is preliminary data.</text>
</comment>
<feature type="transmembrane region" description="Helical" evidence="1">
    <location>
        <begin position="92"/>
        <end position="114"/>
    </location>
</feature>
<name>A0ABD2BVS9_VESSQ</name>
<keyword evidence="1" id="KW-1133">Transmembrane helix</keyword>
<dbReference type="AlphaFoldDB" id="A0ABD2BVS9"/>
<sequence>MVLLMVFKSLLSHTTLDLKSNKHSYKEGVIIKNKLSPSLADILEDSFNIVICLHMVGSTILLCTSSLSNALRTYTLLYADLHLTSFARLEKVYIFTFLIYFCLPLGTLCGYCYTDQCLLEEVINRILIELQINIQFDAIFYCTILFLFIFFGSPSVIRSTNLCDAIYHCDWYELSTIN</sequence>
<evidence type="ECO:0000313" key="2">
    <source>
        <dbReference type="EMBL" id="KAL2736880.1"/>
    </source>
</evidence>
<keyword evidence="1" id="KW-0472">Membrane</keyword>
<dbReference type="Proteomes" id="UP001607302">
    <property type="component" value="Unassembled WGS sequence"/>
</dbReference>
<evidence type="ECO:0000313" key="3">
    <source>
        <dbReference type="Proteomes" id="UP001607302"/>
    </source>
</evidence>
<feature type="transmembrane region" description="Helical" evidence="1">
    <location>
        <begin position="134"/>
        <end position="152"/>
    </location>
</feature>
<accession>A0ABD2BVS9</accession>